<protein>
    <submittedName>
        <fullName evidence="4">DUF2510 domain-containing protein</fullName>
    </submittedName>
</protein>
<sequence>MVQPRTLTQGANIEIAPAQTIVRLSCGGASTAVDGQALLVAANDRVRSDSDFVFYNAPRHPSGSVGIGVIGTDALVEINCHHVEQEIDRIVLCLSSDSAVANGALFQASVEQNGVVVAKFEDSWPATITALMVGEVYRRGTSWKFRAVGQGWESGLAGLATSFGVTIDDAPEPARGSAVPTASGPVPATMTQPTSTSAFEAGWYVDNNDPRILRWWDAFRWTEHTRAIPDGPGLCSRCGQHLRSRRFASGTHPCRYCEGQIAQFLAGWRLRVMDVLTSDGPRGQRWEDLWLELRFERIPDSVGQDAARSAALGHLEQVVAFAFADGEIEETELTDFEATVHDLNLTASPQLSSLIDRMHRGREMTKVRAGELPTARESDIHLDSDELLYLAVPAQRVRHLQSGPRRDSGRLLVSNKKVRFVGPSAGTEMSWTKIVGARSEYSTVVIQATTARGGGIYEVRNSDYVAAVVEGALRRAKRLVLDPGRRDTRSIPQHVKSEVWRRDGGRCAQCGDDSYLEYDHVIPLSRGGATSIGNLQILCRRCNLAKGAQI</sequence>
<dbReference type="InterPro" id="IPR002711">
    <property type="entry name" value="HNH"/>
</dbReference>
<evidence type="ECO:0000313" key="4">
    <source>
        <dbReference type="EMBL" id="NMO01404.1"/>
    </source>
</evidence>
<reference evidence="4 5" key="1">
    <citation type="submission" date="2020-04" db="EMBL/GenBank/DDBJ databases">
        <title>Gordonia sp. nov. TBRC 11910.</title>
        <authorList>
            <person name="Suriyachadkun C."/>
        </authorList>
    </citation>
    <scope>NUCLEOTIDE SEQUENCE [LARGE SCALE GENOMIC DNA]</scope>
    <source>
        <strain evidence="4 5">TBRC 11910</strain>
    </source>
</reference>
<dbReference type="InterPro" id="IPR003325">
    <property type="entry name" value="TerD"/>
</dbReference>
<dbReference type="Gene3D" id="1.10.30.50">
    <property type="match status" value="1"/>
</dbReference>
<proteinExistence type="inferred from homology"/>
<comment type="caution">
    <text evidence="4">The sequence shown here is derived from an EMBL/GenBank/DDBJ whole genome shotgun (WGS) entry which is preliminary data.</text>
</comment>
<dbReference type="AlphaFoldDB" id="A0A848KQZ4"/>
<dbReference type="Pfam" id="PF02342">
    <property type="entry name" value="TerD"/>
    <property type="match status" value="1"/>
</dbReference>
<feature type="domain" description="HNH nuclease" evidence="3">
    <location>
        <begin position="494"/>
        <end position="544"/>
    </location>
</feature>
<comment type="similarity">
    <text evidence="1">Belongs to the CAPAB/TerDEXZ family.</text>
</comment>
<dbReference type="InterPro" id="IPR018929">
    <property type="entry name" value="DUF2510"/>
</dbReference>
<evidence type="ECO:0000256" key="1">
    <source>
        <dbReference type="ARBA" id="ARBA00008775"/>
    </source>
</evidence>
<dbReference type="Pfam" id="PF01844">
    <property type="entry name" value="HNH"/>
    <property type="match status" value="1"/>
</dbReference>
<evidence type="ECO:0000256" key="2">
    <source>
        <dbReference type="SAM" id="MobiDB-lite"/>
    </source>
</evidence>
<keyword evidence="5" id="KW-1185">Reference proteome</keyword>
<evidence type="ECO:0000259" key="3">
    <source>
        <dbReference type="SMART" id="SM00507"/>
    </source>
</evidence>
<dbReference type="GO" id="GO:0008270">
    <property type="term" value="F:zinc ion binding"/>
    <property type="evidence" value="ECO:0007669"/>
    <property type="project" value="InterPro"/>
</dbReference>
<dbReference type="CDD" id="cd00085">
    <property type="entry name" value="HNHc"/>
    <property type="match status" value="1"/>
</dbReference>
<dbReference type="PANTHER" id="PTHR32097">
    <property type="entry name" value="CAMP-BINDING PROTEIN 1-RELATED"/>
    <property type="match status" value="1"/>
</dbReference>
<dbReference type="CDD" id="cd06974">
    <property type="entry name" value="TerD_like"/>
    <property type="match status" value="1"/>
</dbReference>
<dbReference type="InterPro" id="IPR051324">
    <property type="entry name" value="Stress/Tellurium_Resist"/>
</dbReference>
<gene>
    <name evidence="4" type="ORF">HH308_09270</name>
</gene>
<dbReference type="InterPro" id="IPR003615">
    <property type="entry name" value="HNH_nuc"/>
</dbReference>
<dbReference type="Pfam" id="PF10708">
    <property type="entry name" value="DUF2510"/>
    <property type="match status" value="1"/>
</dbReference>
<dbReference type="GO" id="GO:0004519">
    <property type="term" value="F:endonuclease activity"/>
    <property type="evidence" value="ECO:0007669"/>
    <property type="project" value="InterPro"/>
</dbReference>
<dbReference type="Proteomes" id="UP000550729">
    <property type="component" value="Unassembled WGS sequence"/>
</dbReference>
<name>A0A848KQZ4_9ACTN</name>
<dbReference type="EMBL" id="JABBNB010000008">
    <property type="protein sequence ID" value="NMO01404.1"/>
    <property type="molecule type" value="Genomic_DNA"/>
</dbReference>
<dbReference type="SMART" id="SM00507">
    <property type="entry name" value="HNHc"/>
    <property type="match status" value="1"/>
</dbReference>
<organism evidence="4 5">
    <name type="scientific">Gordonia asplenii</name>
    <dbReference type="NCBI Taxonomy" id="2725283"/>
    <lineage>
        <taxon>Bacteria</taxon>
        <taxon>Bacillati</taxon>
        <taxon>Actinomycetota</taxon>
        <taxon>Actinomycetes</taxon>
        <taxon>Mycobacteriales</taxon>
        <taxon>Gordoniaceae</taxon>
        <taxon>Gordonia</taxon>
    </lineage>
</organism>
<dbReference type="Gene3D" id="2.60.60.30">
    <property type="entry name" value="sav2460 like domains"/>
    <property type="match status" value="1"/>
</dbReference>
<accession>A0A848KQZ4</accession>
<evidence type="ECO:0000313" key="5">
    <source>
        <dbReference type="Proteomes" id="UP000550729"/>
    </source>
</evidence>
<dbReference type="PANTHER" id="PTHR32097:SF4">
    <property type="entry name" value="GENERAL STRESS PROTEIN 16U"/>
    <property type="match status" value="1"/>
</dbReference>
<feature type="region of interest" description="Disordered" evidence="2">
    <location>
        <begin position="173"/>
        <end position="193"/>
    </location>
</feature>
<dbReference type="GO" id="GO:0003676">
    <property type="term" value="F:nucleic acid binding"/>
    <property type="evidence" value="ECO:0007669"/>
    <property type="project" value="InterPro"/>
</dbReference>